<evidence type="ECO:0000259" key="1">
    <source>
        <dbReference type="Pfam" id="PF01965"/>
    </source>
</evidence>
<reference evidence="2 3" key="1">
    <citation type="submission" date="2023-11" db="EMBL/GenBank/DDBJ databases">
        <title>Draft genome sequence of a psychrophilic Clostridium strain from permafrost water brine.</title>
        <authorList>
            <person name="Shcherbakova V.A."/>
            <person name="Trubitsyn V.E."/>
            <person name="Zakharyuk A.G."/>
        </authorList>
    </citation>
    <scope>NUCLEOTIDE SEQUENCE [LARGE SCALE GENOMIC DNA]</scope>
    <source>
        <strain evidence="2 3">14F</strain>
    </source>
</reference>
<dbReference type="PANTHER" id="PTHR48094:SF19">
    <property type="entry name" value="DJ-1_PFPI DOMAIN-CONTAINING PROTEIN"/>
    <property type="match status" value="1"/>
</dbReference>
<accession>A0ABU7UHI6</accession>
<dbReference type="Pfam" id="PF01965">
    <property type="entry name" value="DJ-1_PfpI"/>
    <property type="match status" value="1"/>
</dbReference>
<protein>
    <submittedName>
        <fullName evidence="2">Type 1 glutamine amidotransferase family protein</fullName>
        <ecNumber evidence="2">3.2.-.-</ecNumber>
    </submittedName>
</protein>
<keyword evidence="2" id="KW-0378">Hydrolase</keyword>
<evidence type="ECO:0000313" key="3">
    <source>
        <dbReference type="Proteomes" id="UP001498469"/>
    </source>
</evidence>
<feature type="domain" description="DJ-1/PfpI" evidence="1">
    <location>
        <begin position="3"/>
        <end position="170"/>
    </location>
</feature>
<keyword evidence="3" id="KW-1185">Reference proteome</keyword>
<dbReference type="GO" id="GO:0016798">
    <property type="term" value="F:hydrolase activity, acting on glycosyl bonds"/>
    <property type="evidence" value="ECO:0007669"/>
    <property type="project" value="UniProtKB-KW"/>
</dbReference>
<dbReference type="EC" id="3.2.-.-" evidence="2"/>
<dbReference type="EMBL" id="JAZHFS010000001">
    <property type="protein sequence ID" value="MEF2110863.1"/>
    <property type="molecule type" value="Genomic_DNA"/>
</dbReference>
<evidence type="ECO:0000313" key="2">
    <source>
        <dbReference type="EMBL" id="MEF2110863.1"/>
    </source>
</evidence>
<dbReference type="RefSeq" id="WP_216247468.1">
    <property type="nucleotide sequence ID" value="NZ_JAZHFS010000001.1"/>
</dbReference>
<proteinExistence type="predicted"/>
<dbReference type="InterPro" id="IPR050325">
    <property type="entry name" value="Prot/Nucl_acid_deglycase"/>
</dbReference>
<dbReference type="InterPro" id="IPR002818">
    <property type="entry name" value="DJ-1/PfpI"/>
</dbReference>
<sequence length="203" mass="22700">MKKTVLLFLLSNYADWEAGYVAAELNCDDDSNPYCIKTISISKEPVYSIGGIRVLPDYSLETVPDDYEALILIGGTGWRASESTKVVPLVKATLQNDKPVAGICDGSVFLAKHEFLNDVKHTSNDLEDLEKYAAKEYTNAQGYVNEPAVMDGNIITANGSAPLEFARLIFSKLHLDSEEMIQRWYDFNKLGNIEFKKMHSTDF</sequence>
<dbReference type="PANTHER" id="PTHR48094">
    <property type="entry name" value="PROTEIN/NUCLEIC ACID DEGLYCASE DJ-1-RELATED"/>
    <property type="match status" value="1"/>
</dbReference>
<dbReference type="Proteomes" id="UP001498469">
    <property type="component" value="Unassembled WGS sequence"/>
</dbReference>
<name>A0ABU7UHI6_9CLOT</name>
<dbReference type="CDD" id="cd03140">
    <property type="entry name" value="GATase1_PfpI_3"/>
    <property type="match status" value="1"/>
</dbReference>
<keyword evidence="2" id="KW-0315">Glutamine amidotransferase</keyword>
<keyword evidence="2" id="KW-0326">Glycosidase</keyword>
<organism evidence="2 3">
    <name type="scientific">Clostridium frigoriphilum</name>
    <dbReference type="NCBI Taxonomy" id="443253"/>
    <lineage>
        <taxon>Bacteria</taxon>
        <taxon>Bacillati</taxon>
        <taxon>Bacillota</taxon>
        <taxon>Clostridia</taxon>
        <taxon>Eubacteriales</taxon>
        <taxon>Clostridiaceae</taxon>
        <taxon>Clostridium</taxon>
    </lineage>
</organism>
<comment type="caution">
    <text evidence="2">The sequence shown here is derived from an EMBL/GenBank/DDBJ whole genome shotgun (WGS) entry which is preliminary data.</text>
</comment>
<gene>
    <name evidence="2" type="ORF">SJI18_00910</name>
</gene>